<evidence type="ECO:0000313" key="3">
    <source>
        <dbReference type="Proteomes" id="UP000076796"/>
    </source>
</evidence>
<dbReference type="RefSeq" id="WP_063479596.1">
    <property type="nucleotide sequence ID" value="NZ_CP147845.1"/>
</dbReference>
<accession>A0A163M883</accession>
<gene>
    <name evidence="2" type="ORF">AWU65_24285</name>
</gene>
<evidence type="ECO:0000313" key="2">
    <source>
        <dbReference type="EMBL" id="KZS48830.1"/>
    </source>
</evidence>
<keyword evidence="1" id="KW-0812">Transmembrane</keyword>
<dbReference type="GeneID" id="97555583"/>
<feature type="transmembrane region" description="Helical" evidence="1">
    <location>
        <begin position="7"/>
        <end position="25"/>
    </location>
</feature>
<sequence length="98" mass="11281">MQEKINTNILIGILICLILIALKPFPQNNEENTSNPSFVSESVVQLAENRIAIVETELNSGLRGNIIVLEFNEDRKTFEPIGRYNYLDFFTNPEKYNF</sequence>
<evidence type="ECO:0000256" key="1">
    <source>
        <dbReference type="SAM" id="Phobius"/>
    </source>
</evidence>
<keyword evidence="3" id="KW-1185">Reference proteome</keyword>
<dbReference type="EMBL" id="LWMH01000001">
    <property type="protein sequence ID" value="KZS48830.1"/>
    <property type="molecule type" value="Genomic_DNA"/>
</dbReference>
<keyword evidence="1" id="KW-1133">Transmembrane helix</keyword>
<reference evidence="2" key="1">
    <citation type="journal article" date="2016" name="Genome Announc.">
        <title>Draft genomes of two strains of Paenibacillus glucanolyticus with capability to degrade lignocellulose.</title>
        <authorList>
            <person name="Mathews S.L."/>
            <person name="Pawlak J."/>
            <person name="Grunden A.M."/>
        </authorList>
    </citation>
    <scope>NUCLEOTIDE SEQUENCE [LARGE SCALE GENOMIC DNA]</scope>
    <source>
        <strain evidence="2">SLM1</strain>
    </source>
</reference>
<proteinExistence type="predicted"/>
<dbReference type="OrthoDB" id="2665416at2"/>
<keyword evidence="1" id="KW-0472">Membrane</keyword>
<comment type="caution">
    <text evidence="2">The sequence shown here is derived from an EMBL/GenBank/DDBJ whole genome shotgun (WGS) entry which is preliminary data.</text>
</comment>
<dbReference type="AlphaFoldDB" id="A0A163M883"/>
<name>A0A163M883_9BACL</name>
<protein>
    <submittedName>
        <fullName evidence="2">Uncharacterized protein</fullName>
    </submittedName>
</protein>
<dbReference type="Proteomes" id="UP000076796">
    <property type="component" value="Unassembled WGS sequence"/>
</dbReference>
<organism evidence="2 3">
    <name type="scientific">Paenibacillus glucanolyticus</name>
    <dbReference type="NCBI Taxonomy" id="59843"/>
    <lineage>
        <taxon>Bacteria</taxon>
        <taxon>Bacillati</taxon>
        <taxon>Bacillota</taxon>
        <taxon>Bacilli</taxon>
        <taxon>Bacillales</taxon>
        <taxon>Paenibacillaceae</taxon>
        <taxon>Paenibacillus</taxon>
    </lineage>
</organism>